<keyword evidence="1" id="KW-0732">Signal</keyword>
<feature type="signal peptide" evidence="1">
    <location>
        <begin position="1"/>
        <end position="23"/>
    </location>
</feature>
<accession>A0A9P4NKS6</accession>
<dbReference type="EMBL" id="MU007070">
    <property type="protein sequence ID" value="KAF2425331.1"/>
    <property type="molecule type" value="Genomic_DNA"/>
</dbReference>
<proteinExistence type="predicted"/>
<sequence length="427" mass="47548">MHHNMSALPTLISFFIFAKHIAGIATAESRTLLDPNAQPIAAVDARLQSYSWISQLGFSGGQTFGSLKREDKKLQRRDVQQGNLGYCGLLAGVLAMIASGRHAELGEAITLHKDNNFMAVKFKRPLRPTTDWWHLSYYRKQPTVSVDVVNIDDKLVSTLNNSDHVFPREVNFFAGSTPLDSPKPKFGDDSSGNLPAFLSSFWKYMPKPQRPAIPESSLSASPPLERTLYVPFLEKAWAKYLGKGYAGLDGISPTAVLEGLTGLPGQKVRRMFWGDRNVEPAVADCVRWYRPCVVGFYGNYWAFSPQGREAPHNRSIETSNLIIKCMHGSPTRPCGDFRVLEKVTGRTICLSSHHAYAIDVENSDRLNFYSRVPIGSEEVVIISPWSFPFALSALPGGWYAERTTTMRLTTLMDLTISVFFVGHPTVN</sequence>
<evidence type="ECO:0000313" key="2">
    <source>
        <dbReference type="EMBL" id="KAF2425331.1"/>
    </source>
</evidence>
<evidence type="ECO:0008006" key="4">
    <source>
        <dbReference type="Google" id="ProtNLM"/>
    </source>
</evidence>
<dbReference type="OrthoDB" id="3943625at2759"/>
<dbReference type="Proteomes" id="UP000800235">
    <property type="component" value="Unassembled WGS sequence"/>
</dbReference>
<comment type="caution">
    <text evidence="2">The sequence shown here is derived from an EMBL/GenBank/DDBJ whole genome shotgun (WGS) entry which is preliminary data.</text>
</comment>
<reference evidence="2" key="1">
    <citation type="journal article" date="2020" name="Stud. Mycol.">
        <title>101 Dothideomycetes genomes: a test case for predicting lifestyles and emergence of pathogens.</title>
        <authorList>
            <person name="Haridas S."/>
            <person name="Albert R."/>
            <person name="Binder M."/>
            <person name="Bloem J."/>
            <person name="Labutti K."/>
            <person name="Salamov A."/>
            <person name="Andreopoulos B."/>
            <person name="Baker S."/>
            <person name="Barry K."/>
            <person name="Bills G."/>
            <person name="Bluhm B."/>
            <person name="Cannon C."/>
            <person name="Castanera R."/>
            <person name="Culley D."/>
            <person name="Daum C."/>
            <person name="Ezra D."/>
            <person name="Gonzalez J."/>
            <person name="Henrissat B."/>
            <person name="Kuo A."/>
            <person name="Liang C."/>
            <person name="Lipzen A."/>
            <person name="Lutzoni F."/>
            <person name="Magnuson J."/>
            <person name="Mondo S."/>
            <person name="Nolan M."/>
            <person name="Ohm R."/>
            <person name="Pangilinan J."/>
            <person name="Park H.-J."/>
            <person name="Ramirez L."/>
            <person name="Alfaro M."/>
            <person name="Sun H."/>
            <person name="Tritt A."/>
            <person name="Yoshinaga Y."/>
            <person name="Zwiers L.-H."/>
            <person name="Turgeon B."/>
            <person name="Goodwin S."/>
            <person name="Spatafora J."/>
            <person name="Crous P."/>
            <person name="Grigoriev I."/>
        </authorList>
    </citation>
    <scope>NUCLEOTIDE SEQUENCE</scope>
    <source>
        <strain evidence="2">CBS 130266</strain>
    </source>
</reference>
<organism evidence="2 3">
    <name type="scientific">Tothia fuscella</name>
    <dbReference type="NCBI Taxonomy" id="1048955"/>
    <lineage>
        <taxon>Eukaryota</taxon>
        <taxon>Fungi</taxon>
        <taxon>Dikarya</taxon>
        <taxon>Ascomycota</taxon>
        <taxon>Pezizomycotina</taxon>
        <taxon>Dothideomycetes</taxon>
        <taxon>Pleosporomycetidae</taxon>
        <taxon>Venturiales</taxon>
        <taxon>Cylindrosympodiaceae</taxon>
        <taxon>Tothia</taxon>
    </lineage>
</organism>
<name>A0A9P4NKS6_9PEZI</name>
<feature type="chain" id="PRO_5040219479" description="Calpain catalytic domain-containing protein" evidence="1">
    <location>
        <begin position="24"/>
        <end position="427"/>
    </location>
</feature>
<protein>
    <recommendedName>
        <fullName evidence="4">Calpain catalytic domain-containing protein</fullName>
    </recommendedName>
</protein>
<evidence type="ECO:0000313" key="3">
    <source>
        <dbReference type="Proteomes" id="UP000800235"/>
    </source>
</evidence>
<dbReference type="SUPFAM" id="SSF54001">
    <property type="entry name" value="Cysteine proteinases"/>
    <property type="match status" value="1"/>
</dbReference>
<dbReference type="InterPro" id="IPR038765">
    <property type="entry name" value="Papain-like_cys_pep_sf"/>
</dbReference>
<evidence type="ECO:0000256" key="1">
    <source>
        <dbReference type="SAM" id="SignalP"/>
    </source>
</evidence>
<dbReference type="AlphaFoldDB" id="A0A9P4NKS6"/>
<gene>
    <name evidence="2" type="ORF">EJ08DRAFT_401743</name>
</gene>
<keyword evidence="3" id="KW-1185">Reference proteome</keyword>